<gene>
    <name evidence="1" type="ORF">NUZ5A_20425</name>
</gene>
<reference evidence="1" key="1">
    <citation type="submission" date="2021-02" db="EMBL/GenBank/DDBJ databases">
        <authorList>
            <person name="Han P."/>
        </authorList>
    </citation>
    <scope>NUCLEOTIDE SEQUENCE</scope>
    <source>
        <strain evidence="1">Candidatus Nitrosotenuis uzonensis 5A</strain>
    </source>
</reference>
<name>A0A812F1M7_9ARCH</name>
<dbReference type="Proteomes" id="UP000655759">
    <property type="component" value="Unassembled WGS sequence"/>
</dbReference>
<dbReference type="EMBL" id="CAJNAQ010000002">
    <property type="protein sequence ID" value="CAE6488198.1"/>
    <property type="molecule type" value="Genomic_DNA"/>
</dbReference>
<evidence type="ECO:0008006" key="3">
    <source>
        <dbReference type="Google" id="ProtNLM"/>
    </source>
</evidence>
<proteinExistence type="predicted"/>
<protein>
    <recommendedName>
        <fullName evidence="3">Glycosyltransferase</fullName>
    </recommendedName>
</protein>
<organism evidence="1 2">
    <name type="scientific">Candidatus Nitrosotenuis uzonensis</name>
    <dbReference type="NCBI Taxonomy" id="1407055"/>
    <lineage>
        <taxon>Archaea</taxon>
        <taxon>Nitrososphaerota</taxon>
        <taxon>Candidatus Nitrosotenuis</taxon>
    </lineage>
</organism>
<dbReference type="Gene3D" id="3.40.50.2000">
    <property type="entry name" value="Glycogen Phosphorylase B"/>
    <property type="match status" value="2"/>
</dbReference>
<accession>A0A812F1M7</accession>
<evidence type="ECO:0000313" key="1">
    <source>
        <dbReference type="EMBL" id="CAE6488198.1"/>
    </source>
</evidence>
<sequence length="357" mass="41845">MKILQVGNANFGYVIARELRKRGIESDLLISKQIISGKGKTVNDPLNLEKNLSDYPDWVHFYDLQKSGWKTFIIKEMRKYDLIHAYMELPIFAMFSLKPYVAQSGGDDLRDLAFQNTLRGRLLRMAYKKAKAFVYVWPPHKPYVNKLGITNAIYIPRTWDTSNFTYTKYAKNENKHLTIFHPTGQDWEMKGNDKFLRAFVRLCKEQKDVFLYYVRWGKDAEKADRLLDNPDVKKRMQSVDGPISREKMVEYMQKSDMLAEQFNSGSFTRTGIESLMFGIPLMVNLDEELHRDLHGEAPPVINVKNEEAIYEKLSYFINSKDELVAYSEKSNQWGRKHFDLVTNVTKFIQIYEKIILK</sequence>
<evidence type="ECO:0000313" key="2">
    <source>
        <dbReference type="Proteomes" id="UP000655759"/>
    </source>
</evidence>
<dbReference type="RefSeq" id="WP_205098213.1">
    <property type="nucleotide sequence ID" value="NZ_CAJNAQ010000002.1"/>
</dbReference>
<dbReference type="SUPFAM" id="SSF53756">
    <property type="entry name" value="UDP-Glycosyltransferase/glycogen phosphorylase"/>
    <property type="match status" value="1"/>
</dbReference>
<dbReference type="AlphaFoldDB" id="A0A812F1M7"/>
<comment type="caution">
    <text evidence="1">The sequence shown here is derived from an EMBL/GenBank/DDBJ whole genome shotgun (WGS) entry which is preliminary data.</text>
</comment>